<dbReference type="EMBL" id="CP003364">
    <property type="protein sequence ID" value="AGA26344.1"/>
    <property type="molecule type" value="Genomic_DNA"/>
</dbReference>
<keyword evidence="3" id="KW-1185">Reference proteome</keyword>
<dbReference type="HOGENOM" id="CLU_136657_1_0_0"/>
<dbReference type="STRING" id="886293.Sinac_1993"/>
<evidence type="ECO:0000313" key="3">
    <source>
        <dbReference type="Proteomes" id="UP000010798"/>
    </source>
</evidence>
<dbReference type="AlphaFoldDB" id="L0DAE5"/>
<accession>L0DAE5</accession>
<sequence>MKTQGEIEAAICEGTRRFEQEYMGRGPKDIHAHLITDCLVVRLQGVLTAAEQHLVKSLPAEKGRDLLKQVRTHLIETARPLMEAMVLEATGVQVVSLHHDISTLTGEEVFVFTLAESPLFRETKKK</sequence>
<evidence type="ECO:0000259" key="1">
    <source>
        <dbReference type="Pfam" id="PF10057"/>
    </source>
</evidence>
<dbReference type="Proteomes" id="UP000010798">
    <property type="component" value="Chromosome"/>
</dbReference>
<gene>
    <name evidence="2" type="ordered locus">Sinac_1993</name>
</gene>
<feature type="domain" description="Na+-translocating membrane potential-generating system MpsC" evidence="1">
    <location>
        <begin position="3"/>
        <end position="115"/>
    </location>
</feature>
<protein>
    <recommendedName>
        <fullName evidence="1">Na+-translocating membrane potential-generating system MpsC domain-containing protein</fullName>
    </recommendedName>
</protein>
<evidence type="ECO:0000313" key="2">
    <source>
        <dbReference type="EMBL" id="AGA26344.1"/>
    </source>
</evidence>
<proteinExistence type="predicted"/>
<dbReference type="eggNOG" id="COG5609">
    <property type="taxonomic scope" value="Bacteria"/>
</dbReference>
<dbReference type="OrthoDB" id="5422931at2"/>
<name>L0DAE5_SINAD</name>
<dbReference type="Pfam" id="PF10057">
    <property type="entry name" value="MpsC"/>
    <property type="match status" value="1"/>
</dbReference>
<dbReference type="InterPro" id="IPR018745">
    <property type="entry name" value="MpsC"/>
</dbReference>
<reference evidence="2 3" key="1">
    <citation type="submission" date="2012-02" db="EMBL/GenBank/DDBJ databases">
        <title>Complete sequence of chromosome of Singulisphaera acidiphila DSM 18658.</title>
        <authorList>
            <consortium name="US DOE Joint Genome Institute (JGI-PGF)"/>
            <person name="Lucas S."/>
            <person name="Copeland A."/>
            <person name="Lapidus A."/>
            <person name="Glavina del Rio T."/>
            <person name="Dalin E."/>
            <person name="Tice H."/>
            <person name="Bruce D."/>
            <person name="Goodwin L."/>
            <person name="Pitluck S."/>
            <person name="Peters L."/>
            <person name="Ovchinnikova G."/>
            <person name="Chertkov O."/>
            <person name="Kyrpides N."/>
            <person name="Mavromatis K."/>
            <person name="Ivanova N."/>
            <person name="Brettin T."/>
            <person name="Detter J.C."/>
            <person name="Han C."/>
            <person name="Larimer F."/>
            <person name="Land M."/>
            <person name="Hauser L."/>
            <person name="Markowitz V."/>
            <person name="Cheng J.-F."/>
            <person name="Hugenholtz P."/>
            <person name="Woyke T."/>
            <person name="Wu D."/>
            <person name="Tindall B."/>
            <person name="Pomrenke H."/>
            <person name="Brambilla E."/>
            <person name="Klenk H.-P."/>
            <person name="Eisen J.A."/>
        </authorList>
    </citation>
    <scope>NUCLEOTIDE SEQUENCE [LARGE SCALE GENOMIC DNA]</scope>
    <source>
        <strain evidence="3">ATCC BAA-1392 / DSM 18658 / VKM B-2454 / MOB10</strain>
    </source>
</reference>
<organism evidence="2 3">
    <name type="scientific">Singulisphaera acidiphila (strain ATCC BAA-1392 / DSM 18658 / VKM B-2454 / MOB10)</name>
    <dbReference type="NCBI Taxonomy" id="886293"/>
    <lineage>
        <taxon>Bacteria</taxon>
        <taxon>Pseudomonadati</taxon>
        <taxon>Planctomycetota</taxon>
        <taxon>Planctomycetia</taxon>
        <taxon>Isosphaerales</taxon>
        <taxon>Isosphaeraceae</taxon>
        <taxon>Singulisphaera</taxon>
    </lineage>
</organism>
<dbReference type="KEGG" id="saci:Sinac_1993"/>